<dbReference type="FunFam" id="1.10.220.20:FF:000002">
    <property type="entry name" value="Brefeldin A-inhibited guanine nucleotide-exchange protein 1"/>
    <property type="match status" value="1"/>
</dbReference>
<dbReference type="InterPro" id="IPR032817">
    <property type="entry name" value="Mon2_C"/>
</dbReference>
<keyword evidence="4" id="KW-0813">Transport</keyword>
<proteinExistence type="predicted"/>
<reference evidence="11 12" key="1">
    <citation type="submission" date="2024-09" db="EMBL/GenBank/DDBJ databases">
        <title>Chromosome-scale assembly of Riccia sorocarpa.</title>
        <authorList>
            <person name="Paukszto L."/>
        </authorList>
    </citation>
    <scope>NUCLEOTIDE SEQUENCE [LARGE SCALE GENOMIC DNA]</scope>
    <source>
        <strain evidence="11">LP-2024</strain>
        <tissue evidence="11">Aerial parts of the thallus</tissue>
    </source>
</reference>
<evidence type="ECO:0000313" key="11">
    <source>
        <dbReference type="EMBL" id="KAL3678493.1"/>
    </source>
</evidence>
<feature type="region of interest" description="Disordered" evidence="9">
    <location>
        <begin position="587"/>
        <end position="629"/>
    </location>
</feature>
<dbReference type="Gene3D" id="1.10.220.20">
    <property type="match status" value="1"/>
</dbReference>
<dbReference type="InterPro" id="IPR032691">
    <property type="entry name" value="Mon2/Sec7/BIG1-like_HUS"/>
</dbReference>
<organism evidence="11 12">
    <name type="scientific">Riccia sorocarpa</name>
    <dbReference type="NCBI Taxonomy" id="122646"/>
    <lineage>
        <taxon>Eukaryota</taxon>
        <taxon>Viridiplantae</taxon>
        <taxon>Streptophyta</taxon>
        <taxon>Embryophyta</taxon>
        <taxon>Marchantiophyta</taxon>
        <taxon>Marchantiopsida</taxon>
        <taxon>Marchantiidae</taxon>
        <taxon>Marchantiales</taxon>
        <taxon>Ricciaceae</taxon>
        <taxon>Riccia</taxon>
    </lineage>
</organism>
<comment type="caution">
    <text evidence="11">The sequence shown here is derived from an EMBL/GenBank/DDBJ whole genome shotgun (WGS) entry which is preliminary data.</text>
</comment>
<evidence type="ECO:0000256" key="2">
    <source>
        <dbReference type="ARBA" id="ARBA00004514"/>
    </source>
</evidence>
<dbReference type="SMART" id="SM00222">
    <property type="entry name" value="Sec7"/>
    <property type="match status" value="1"/>
</dbReference>
<dbReference type="Pfam" id="PF12783">
    <property type="entry name" value="Sec7-like_HUS"/>
    <property type="match status" value="1"/>
</dbReference>
<dbReference type="GO" id="GO:0005829">
    <property type="term" value="C:cytosol"/>
    <property type="evidence" value="ECO:0007669"/>
    <property type="project" value="UniProtKB-SubCell"/>
</dbReference>
<dbReference type="Pfam" id="PF16213">
    <property type="entry name" value="DCB"/>
    <property type="match status" value="1"/>
</dbReference>
<dbReference type="InterPro" id="IPR032629">
    <property type="entry name" value="DCB_dom"/>
</dbReference>
<dbReference type="InterPro" id="IPR015403">
    <property type="entry name" value="Mon2/Sec7/BIG1-like_HDS"/>
</dbReference>
<evidence type="ECO:0000259" key="10">
    <source>
        <dbReference type="PROSITE" id="PS50190"/>
    </source>
</evidence>
<dbReference type="CDD" id="cd00171">
    <property type="entry name" value="Sec7"/>
    <property type="match status" value="1"/>
</dbReference>
<keyword evidence="8" id="KW-0472">Membrane</keyword>
<evidence type="ECO:0000256" key="5">
    <source>
        <dbReference type="ARBA" id="ARBA00022490"/>
    </source>
</evidence>
<dbReference type="EMBL" id="JBJQOH010000007">
    <property type="protein sequence ID" value="KAL3678493.1"/>
    <property type="molecule type" value="Genomic_DNA"/>
</dbReference>
<dbReference type="PANTHER" id="PTHR10663">
    <property type="entry name" value="GUANYL-NUCLEOTIDE EXCHANGE FACTOR"/>
    <property type="match status" value="1"/>
</dbReference>
<dbReference type="Pfam" id="PF16206">
    <property type="entry name" value="Mon2_C"/>
    <property type="match status" value="1"/>
</dbReference>
<feature type="compositionally biased region" description="Pro residues" evidence="9">
    <location>
        <begin position="51"/>
        <end position="61"/>
    </location>
</feature>
<protein>
    <recommendedName>
        <fullName evidence="10">SEC7 domain-containing protein</fullName>
    </recommendedName>
</protein>
<keyword evidence="6" id="KW-0344">Guanine-nucleotide releasing factor</keyword>
<dbReference type="InterPro" id="IPR035999">
    <property type="entry name" value="Sec7_dom_sf"/>
</dbReference>
<evidence type="ECO:0000256" key="4">
    <source>
        <dbReference type="ARBA" id="ARBA00022448"/>
    </source>
</evidence>
<evidence type="ECO:0000313" key="12">
    <source>
        <dbReference type="Proteomes" id="UP001633002"/>
    </source>
</evidence>
<name>A0ABD3GH39_9MARC</name>
<dbReference type="InterPro" id="IPR046455">
    <property type="entry name" value="Sec7/BIG1-like_C"/>
</dbReference>
<dbReference type="GO" id="GO:0016020">
    <property type="term" value="C:membrane"/>
    <property type="evidence" value="ECO:0007669"/>
    <property type="project" value="UniProtKB-SubCell"/>
</dbReference>
<dbReference type="Pfam" id="PF20252">
    <property type="entry name" value="BIG2_C"/>
    <property type="match status" value="1"/>
</dbReference>
<dbReference type="Proteomes" id="UP001633002">
    <property type="component" value="Unassembled WGS sequence"/>
</dbReference>
<dbReference type="PROSITE" id="PS50190">
    <property type="entry name" value="SEC7"/>
    <property type="match status" value="1"/>
</dbReference>
<dbReference type="InterPro" id="IPR023394">
    <property type="entry name" value="Sec7_C_sf"/>
</dbReference>
<keyword evidence="7" id="KW-0653">Protein transport</keyword>
<dbReference type="FunFam" id="1.10.1000.11:FF:000005">
    <property type="entry name" value="Brefeldin A-inhibited guanine nucleotide-exchange 1"/>
    <property type="match status" value="1"/>
</dbReference>
<keyword evidence="12" id="KW-1185">Reference proteome</keyword>
<evidence type="ECO:0000256" key="3">
    <source>
        <dbReference type="ARBA" id="ARBA00011738"/>
    </source>
</evidence>
<accession>A0ABD3GH39</accession>
<dbReference type="Pfam" id="PF01369">
    <property type="entry name" value="Sec7"/>
    <property type="match status" value="1"/>
</dbReference>
<dbReference type="PANTHER" id="PTHR10663:SF375">
    <property type="entry name" value="LD29171P"/>
    <property type="match status" value="1"/>
</dbReference>
<feature type="compositionally biased region" description="Polar residues" evidence="9">
    <location>
        <begin position="76"/>
        <end position="88"/>
    </location>
</feature>
<gene>
    <name evidence="11" type="ORF">R1sor_021449</name>
</gene>
<dbReference type="Gene3D" id="1.10.1000.11">
    <property type="entry name" value="Arf Nucleotide-binding Site Opener,domain 2"/>
    <property type="match status" value="1"/>
</dbReference>
<evidence type="ECO:0000256" key="6">
    <source>
        <dbReference type="ARBA" id="ARBA00022658"/>
    </source>
</evidence>
<dbReference type="GO" id="GO:0015031">
    <property type="term" value="P:protein transport"/>
    <property type="evidence" value="ECO:0007669"/>
    <property type="project" value="UniProtKB-KW"/>
</dbReference>
<dbReference type="InterPro" id="IPR000904">
    <property type="entry name" value="Sec7_dom"/>
</dbReference>
<dbReference type="GO" id="GO:0005085">
    <property type="term" value="F:guanyl-nucleotide exchange factor activity"/>
    <property type="evidence" value="ECO:0007669"/>
    <property type="project" value="UniProtKB-KW"/>
</dbReference>
<keyword evidence="5" id="KW-0963">Cytoplasm</keyword>
<evidence type="ECO:0000256" key="7">
    <source>
        <dbReference type="ARBA" id="ARBA00022927"/>
    </source>
</evidence>
<evidence type="ECO:0000256" key="8">
    <source>
        <dbReference type="ARBA" id="ARBA00023136"/>
    </source>
</evidence>
<evidence type="ECO:0000256" key="9">
    <source>
        <dbReference type="SAM" id="MobiDB-lite"/>
    </source>
</evidence>
<feature type="region of interest" description="Disordered" evidence="9">
    <location>
        <begin position="47"/>
        <end position="98"/>
    </location>
</feature>
<comment type="subcellular location">
    <subcellularLocation>
        <location evidence="2">Cytoplasm</location>
        <location evidence="2">Cytosol</location>
    </subcellularLocation>
    <subcellularLocation>
        <location evidence="1">Membrane</location>
        <topology evidence="1">Peripheral membrane protein</topology>
        <orientation evidence="1">Cytoplasmic side</orientation>
    </subcellularLocation>
</comment>
<dbReference type="Pfam" id="PF09324">
    <property type="entry name" value="Sec7-like_HDS"/>
    <property type="match status" value="1"/>
</dbReference>
<evidence type="ECO:0000256" key="1">
    <source>
        <dbReference type="ARBA" id="ARBA00004287"/>
    </source>
</evidence>
<sequence length="1809" mass="201290">MGPAVVSNSKLAKVVAPALDKVVKNAAWRKHGKLVQDCKAVLDKFASLPEAAPPPPPPAPTTPAEATSPDVKDDSTASSDEPTASPVPNENDGPLFDDGKCLSAAESELILLPLFEACDTLTTKVVEPALDCIQKLIAHGHLRGEMDVGTSPSSKLLLQAMESVCKCYDMGDDAIELLVLKTLLTAVTSSSLRVHGDCLLKAVRTCYNIFLGSKSPVNQSTAKASLTQMLVIVFRRMEADSSTVPVHPIVVADLMEPAERSNSDSNVTQFVQGFITKVVQDIEVVLSPMPPLKTMKHDGAFEATASESSNPTDILESTDKDMLDAKYWEISMYKNALDSKKAELAEGDVDKEGDMDVQITNKLRRDAFLVFRALCKLSMKNPPQDGVADPFSLRGKIVALELLKILLENAGAVFRTSDRFLGAIKQYLCLSLLKNIASPMMNVFQLSCSIFMSLVSRFRAGLKAEIGVFFPMIVLRVLENVAHPNFQQKMIVLRFLEKLCVDPQILVDIFVNYDCDVDSSNIFERMVNGLLKTAQGVPPGAETTLNPQMEGSLKLSAIKCLVGVLRSMGDWLNRQLRLTDSPYLKTADSEEAGTEGQPAYEGAEDAASVSTEASPIVESHQEPGVETSEMASIEQRRAYKLEFQEGISLFNKKPRKGIEFLIKAEKLGSSPEEVAAFLLNATGLDKTMIGDYLGEKEDFALKVMHAYVDSFNFEKKEFDEAIRSFLLGFRLPGEAQKIDRIMEKFAERYCKCNPKAFTSADTAYVLAYSVIMLNTDAHNPMVKSKMSKAEFIRNNRGIDDGKDVPEDFMSALYDRIVTNEIKMKADTFVPSKQPANNRFPALDAILNIVIRKPREFSVVLETSDDVIRHMQEQFKAKAGKPESVYYAATDVELLRPMVDVTWAPMLAAFSVPLDKSEDEVVTFQCLEGFRHAIHITSVLTMKTQRDAFITSLAKFTSLHSAADIKQKNIDAIKAIISVADEDGNYLQEAWEHILTCVSRFEHLHLIGEGAPPDATFFAAPQSEAEKRQSVKSPVLPVLRRKAGGARFKEYAAAAARRGSYDSAGVGGGSAGVVTTEQMNNLVSNLNMLEQIGSFEMNKIFTRSQRLNSEAIVDFVKALCKVSMEELRSPSDPRVFSLTKIVEIAHFNMTRIRLVWSRIWHVLADFFVTVGCSDNLSVAMYAMDSLRQLAMKFLEREELANYNFQNEFMKPFVIVMRKSSSVEIRELIIRCVSQMVFARVGQVKSGWKIMFMVFTTAATDDHKTIVLLAFETIEKIVREYFPYITETETTTFTDCVNCLIAFTNSRFNSDVSLNAIAFLRFCALKLAEGELGAKRNKETDKLGRSASSSPKVEDVAEAPQFPTFTDKEDHLYFWFPLLAGLSELTFDPRPDIRKSALEVLFDTLRYHGHLFSPGLWEKVFDSVLFPIFDYVRRATEPAAHVPGVPEKEEAELEMDAWLYETCTLALQLVVDLFVKFYPVVNPLLDRILSLLTGFIKRPHQSLAAIGVAAFVRLMSNAGNLFSDERWQEVLESLLETATETLPDMEKLVACGEEIQAASLVEERLSYGRAHQGDQEELEVGQAHRLQMFISDVRCRTAVQLLLVQAITEMYAMHGPQLSAKHTVLLLDTLHKIAGHAYNVNGDHELRIRLQQLRVATQMPDPPLLRLENESYHAYLAMLQRLTVDKPELAKDVDVEARLVALCEEVLNLYVNTSTTPFTQSVNEYNDKVPPPQWVVPLGSARRRELMARAPLVVSTLQAVSALKDSSFEKYLVRFFPLLAGLISCEHGSGEVQIALSDMFSSWIGPILLQA</sequence>
<dbReference type="SUPFAM" id="SSF48371">
    <property type="entry name" value="ARM repeat"/>
    <property type="match status" value="1"/>
</dbReference>
<comment type="subunit">
    <text evidence="3">Homodimer.</text>
</comment>
<dbReference type="InterPro" id="IPR016024">
    <property type="entry name" value="ARM-type_fold"/>
</dbReference>
<dbReference type="SUPFAM" id="SSF48425">
    <property type="entry name" value="Sec7 domain"/>
    <property type="match status" value="1"/>
</dbReference>
<feature type="domain" description="SEC7" evidence="10">
    <location>
        <begin position="632"/>
        <end position="819"/>
    </location>
</feature>